<dbReference type="InterPro" id="IPR011057">
    <property type="entry name" value="Mss4-like_sf"/>
</dbReference>
<dbReference type="Gene3D" id="3.90.1590.10">
    <property type="entry name" value="glutathione-dependent formaldehyde- activating enzyme (gfa)"/>
    <property type="match status" value="1"/>
</dbReference>
<sequence length="131" mass="14013">MATGRCNCGSINVSIAAVPEQSAICYCSNCRRAGSCAGSVIFILERKDVKVEDKRSSLKEYTDSDTTSGNTITRQFCSHCGSPVMSVPAGNTPTVYLKGGLFDKLSPPAFKSFEQKEPDWLSVLIPGGVKP</sequence>
<dbReference type="OrthoDB" id="2212170at2759"/>
<dbReference type="PROSITE" id="PS51891">
    <property type="entry name" value="CENP_V_GFA"/>
    <property type="match status" value="1"/>
</dbReference>
<dbReference type="InterPro" id="IPR006913">
    <property type="entry name" value="CENP-V/GFA"/>
</dbReference>
<name>A0A6A7BAW1_9PLEO</name>
<gene>
    <name evidence="6" type="ORF">T440DRAFT_448817</name>
</gene>
<dbReference type="GO" id="GO:0016846">
    <property type="term" value="F:carbon-sulfur lyase activity"/>
    <property type="evidence" value="ECO:0007669"/>
    <property type="project" value="InterPro"/>
</dbReference>
<proteinExistence type="inferred from homology"/>
<keyword evidence="2" id="KW-0479">Metal-binding</keyword>
<dbReference type="SUPFAM" id="SSF51316">
    <property type="entry name" value="Mss4-like"/>
    <property type="match status" value="1"/>
</dbReference>
<keyword evidence="3" id="KW-0862">Zinc</keyword>
<evidence type="ECO:0000256" key="2">
    <source>
        <dbReference type="ARBA" id="ARBA00022723"/>
    </source>
</evidence>
<evidence type="ECO:0000313" key="7">
    <source>
        <dbReference type="Proteomes" id="UP000799423"/>
    </source>
</evidence>
<dbReference type="AlphaFoldDB" id="A0A6A7BAW1"/>
<organism evidence="6 7">
    <name type="scientific">Plenodomus tracheiphilus IPT5</name>
    <dbReference type="NCBI Taxonomy" id="1408161"/>
    <lineage>
        <taxon>Eukaryota</taxon>
        <taxon>Fungi</taxon>
        <taxon>Dikarya</taxon>
        <taxon>Ascomycota</taxon>
        <taxon>Pezizomycotina</taxon>
        <taxon>Dothideomycetes</taxon>
        <taxon>Pleosporomycetidae</taxon>
        <taxon>Pleosporales</taxon>
        <taxon>Pleosporineae</taxon>
        <taxon>Leptosphaeriaceae</taxon>
        <taxon>Plenodomus</taxon>
    </lineage>
</organism>
<comment type="similarity">
    <text evidence="1">Belongs to the Gfa family.</text>
</comment>
<evidence type="ECO:0000256" key="4">
    <source>
        <dbReference type="ARBA" id="ARBA00023239"/>
    </source>
</evidence>
<dbReference type="EMBL" id="MU006302">
    <property type="protein sequence ID" value="KAF2851545.1"/>
    <property type="molecule type" value="Genomic_DNA"/>
</dbReference>
<accession>A0A6A7BAW1</accession>
<evidence type="ECO:0000256" key="1">
    <source>
        <dbReference type="ARBA" id="ARBA00005495"/>
    </source>
</evidence>
<evidence type="ECO:0000256" key="3">
    <source>
        <dbReference type="ARBA" id="ARBA00022833"/>
    </source>
</evidence>
<dbReference type="GO" id="GO:0046872">
    <property type="term" value="F:metal ion binding"/>
    <property type="evidence" value="ECO:0007669"/>
    <property type="project" value="UniProtKB-KW"/>
</dbReference>
<protein>
    <recommendedName>
        <fullName evidence="5">CENP-V/GFA domain-containing protein</fullName>
    </recommendedName>
</protein>
<evidence type="ECO:0000259" key="5">
    <source>
        <dbReference type="PROSITE" id="PS51891"/>
    </source>
</evidence>
<dbReference type="Proteomes" id="UP000799423">
    <property type="component" value="Unassembled WGS sequence"/>
</dbReference>
<reference evidence="6" key="1">
    <citation type="submission" date="2020-01" db="EMBL/GenBank/DDBJ databases">
        <authorList>
            <consortium name="DOE Joint Genome Institute"/>
            <person name="Haridas S."/>
            <person name="Albert R."/>
            <person name="Binder M."/>
            <person name="Bloem J."/>
            <person name="Labutti K."/>
            <person name="Salamov A."/>
            <person name="Andreopoulos B."/>
            <person name="Baker S.E."/>
            <person name="Barry K."/>
            <person name="Bills G."/>
            <person name="Bluhm B.H."/>
            <person name="Cannon C."/>
            <person name="Castanera R."/>
            <person name="Culley D.E."/>
            <person name="Daum C."/>
            <person name="Ezra D."/>
            <person name="Gonzalez J.B."/>
            <person name="Henrissat B."/>
            <person name="Kuo A."/>
            <person name="Liang C."/>
            <person name="Lipzen A."/>
            <person name="Lutzoni F."/>
            <person name="Magnuson J."/>
            <person name="Mondo S."/>
            <person name="Nolan M."/>
            <person name="Ohm R."/>
            <person name="Pangilinan J."/>
            <person name="Park H.-J."/>
            <person name="Ramirez L."/>
            <person name="Alfaro M."/>
            <person name="Sun H."/>
            <person name="Tritt A."/>
            <person name="Yoshinaga Y."/>
            <person name="Zwiers L.-H."/>
            <person name="Turgeon B.G."/>
            <person name="Goodwin S.B."/>
            <person name="Spatafora J.W."/>
            <person name="Crous P.W."/>
            <person name="Grigoriev I.V."/>
        </authorList>
    </citation>
    <scope>NUCLEOTIDE SEQUENCE</scope>
    <source>
        <strain evidence="6">IPT5</strain>
    </source>
</reference>
<dbReference type="Pfam" id="PF04828">
    <property type="entry name" value="GFA"/>
    <property type="match status" value="1"/>
</dbReference>
<dbReference type="PANTHER" id="PTHR33337:SF40">
    <property type="entry name" value="CENP-V_GFA DOMAIN-CONTAINING PROTEIN-RELATED"/>
    <property type="match status" value="1"/>
</dbReference>
<dbReference type="PANTHER" id="PTHR33337">
    <property type="entry name" value="GFA DOMAIN-CONTAINING PROTEIN"/>
    <property type="match status" value="1"/>
</dbReference>
<evidence type="ECO:0000313" key="6">
    <source>
        <dbReference type="EMBL" id="KAF2851545.1"/>
    </source>
</evidence>
<feature type="domain" description="CENP-V/GFA" evidence="5">
    <location>
        <begin position="2"/>
        <end position="131"/>
    </location>
</feature>
<keyword evidence="4" id="KW-0456">Lyase</keyword>
<keyword evidence="7" id="KW-1185">Reference proteome</keyword>